<dbReference type="GO" id="GO:0016887">
    <property type="term" value="F:ATP hydrolysis activity"/>
    <property type="evidence" value="ECO:0007669"/>
    <property type="project" value="InterPro"/>
</dbReference>
<evidence type="ECO:0000259" key="14">
    <source>
        <dbReference type="SMART" id="SM01024"/>
    </source>
</evidence>
<evidence type="ECO:0000256" key="2">
    <source>
        <dbReference type="ARBA" id="ARBA00007448"/>
    </source>
</evidence>
<keyword evidence="6" id="KW-0378">Hydrolase</keyword>
<dbReference type="Pfam" id="PF25426">
    <property type="entry name" value="AAA_lid_BCS1"/>
    <property type="match status" value="1"/>
</dbReference>
<dbReference type="InterPro" id="IPR057495">
    <property type="entry name" value="AAA_lid_BCS1"/>
</dbReference>
<dbReference type="EMBL" id="JAABOA010000045">
    <property type="protein sequence ID" value="KAF9586319.1"/>
    <property type="molecule type" value="Genomic_DNA"/>
</dbReference>
<dbReference type="InterPro" id="IPR003593">
    <property type="entry name" value="AAA+_ATPase"/>
</dbReference>
<protein>
    <submittedName>
        <fullName evidence="15">Uncharacterized protein</fullName>
    </submittedName>
</protein>
<evidence type="ECO:0000256" key="5">
    <source>
        <dbReference type="ARBA" id="ARBA00022792"/>
    </source>
</evidence>
<evidence type="ECO:0000259" key="13">
    <source>
        <dbReference type="SMART" id="SM00382"/>
    </source>
</evidence>
<organism evidence="15 16">
    <name type="scientific">Lunasporangiospora selenospora</name>
    <dbReference type="NCBI Taxonomy" id="979761"/>
    <lineage>
        <taxon>Eukaryota</taxon>
        <taxon>Fungi</taxon>
        <taxon>Fungi incertae sedis</taxon>
        <taxon>Mucoromycota</taxon>
        <taxon>Mortierellomycotina</taxon>
        <taxon>Mortierellomycetes</taxon>
        <taxon>Mortierellales</taxon>
        <taxon>Mortierellaceae</taxon>
        <taxon>Lunasporangiospora</taxon>
    </lineage>
</organism>
<dbReference type="InterPro" id="IPR050747">
    <property type="entry name" value="Mitochondrial_chaperone_BCS1"/>
</dbReference>
<dbReference type="CDD" id="cd19510">
    <property type="entry name" value="RecA-like_BCS1"/>
    <property type="match status" value="1"/>
</dbReference>
<evidence type="ECO:0000313" key="15">
    <source>
        <dbReference type="EMBL" id="KAF9586319.1"/>
    </source>
</evidence>
<feature type="domain" description="AAA+ ATPase" evidence="13">
    <location>
        <begin position="303"/>
        <end position="431"/>
    </location>
</feature>
<dbReference type="AlphaFoldDB" id="A0A9P6G3E8"/>
<keyword evidence="5" id="KW-0999">Mitochondrion inner membrane</keyword>
<evidence type="ECO:0000256" key="12">
    <source>
        <dbReference type="SAM" id="MobiDB-lite"/>
    </source>
</evidence>
<dbReference type="Proteomes" id="UP000780801">
    <property type="component" value="Unassembled WGS sequence"/>
</dbReference>
<dbReference type="SUPFAM" id="SSF52540">
    <property type="entry name" value="P-loop containing nucleoside triphosphate hydrolases"/>
    <property type="match status" value="1"/>
</dbReference>
<gene>
    <name evidence="15" type="ORF">BGW38_006941</name>
</gene>
<dbReference type="OrthoDB" id="10251412at2759"/>
<dbReference type="InterPro" id="IPR027417">
    <property type="entry name" value="P-loop_NTPase"/>
</dbReference>
<evidence type="ECO:0000256" key="7">
    <source>
        <dbReference type="ARBA" id="ARBA00022840"/>
    </source>
</evidence>
<comment type="catalytic activity">
    <reaction evidence="11">
        <text>ATP + H2O = ADP + phosphate + H(+)</text>
        <dbReference type="Rhea" id="RHEA:13065"/>
        <dbReference type="ChEBI" id="CHEBI:15377"/>
        <dbReference type="ChEBI" id="CHEBI:15378"/>
        <dbReference type="ChEBI" id="CHEBI:30616"/>
        <dbReference type="ChEBI" id="CHEBI:43474"/>
        <dbReference type="ChEBI" id="CHEBI:456216"/>
    </reaction>
    <physiologicalReaction direction="left-to-right" evidence="11">
        <dbReference type="Rhea" id="RHEA:13066"/>
    </physiologicalReaction>
</comment>
<dbReference type="Pfam" id="PF08740">
    <property type="entry name" value="BCS1_N"/>
    <property type="match status" value="1"/>
</dbReference>
<dbReference type="SMART" id="SM01024">
    <property type="entry name" value="BCS1_N"/>
    <property type="match status" value="1"/>
</dbReference>
<keyword evidence="8" id="KW-1133">Transmembrane helix</keyword>
<evidence type="ECO:0000256" key="9">
    <source>
        <dbReference type="ARBA" id="ARBA00023128"/>
    </source>
</evidence>
<keyword evidence="7" id="KW-0067">ATP-binding</keyword>
<evidence type="ECO:0000256" key="10">
    <source>
        <dbReference type="ARBA" id="ARBA00023136"/>
    </source>
</evidence>
<evidence type="ECO:0000256" key="11">
    <source>
        <dbReference type="ARBA" id="ARBA00048778"/>
    </source>
</evidence>
<proteinExistence type="inferred from homology"/>
<keyword evidence="10" id="KW-0472">Membrane</keyword>
<dbReference type="Pfam" id="PF00004">
    <property type="entry name" value="AAA"/>
    <property type="match status" value="1"/>
</dbReference>
<keyword evidence="9" id="KW-0496">Mitochondrion</keyword>
<evidence type="ECO:0000256" key="1">
    <source>
        <dbReference type="ARBA" id="ARBA00004434"/>
    </source>
</evidence>
<keyword evidence="4" id="KW-0547">Nucleotide-binding</keyword>
<sequence>MNSAGGSTLPGLFGIGLGLRVAATPSSTVAFSRPFLSTVGRTALVGGVTLAGQQRGYTSTPEGGAHEVGRLVSSATEKIGLGDNQFAAGGFQLALLGGILAGLRVLGSHALEYLKKRVVVTAEFDSRDESYSWILNWLSDHPYSRDATNFSVSTTIARGAQKLSGEGVGSVQAPYFLPAPGFHFFWYKNRLLWMYRERARPAGATVATAGSPVENITISTLGRSRSILQTLILEAQHKFIERDQSRTVIFAADQYGAWRRTKSRPKRPLETIVMDPELKSYIVEDAKEFFSSESWYAERGLPFRRGILLYGSPGTGKTSFIHALAGELGLNIYVINLSNKAISDSTLSELVADTPSRCLLLIEDVDAAFVQRDSNDASSGITFSGLLNSVDGVSAQEGRILCMTTNHLERLDEALIRPGRVDVRAKFGKATQSQAKELFTKFFPQSVSVSTAHSSAESSKSIDISADKRESDGIEKHVCTQYTPSITRQEAEELAARFAEQIPDQEFSIAQLQGFLMGYKKHPDFAVKNVKEFVRQAGSMEVSGTAKIGYSMDQDINDEEQVWQGNEELQKAQQEFREEKEKARRDSIKQ</sequence>
<keyword evidence="16" id="KW-1185">Reference proteome</keyword>
<comment type="similarity">
    <text evidence="2">Belongs to the AAA ATPase family. BCS1 subfamily.</text>
</comment>
<name>A0A9P6G3E8_9FUNG</name>
<evidence type="ECO:0000256" key="8">
    <source>
        <dbReference type="ARBA" id="ARBA00022989"/>
    </source>
</evidence>
<dbReference type="InterPro" id="IPR003959">
    <property type="entry name" value="ATPase_AAA_core"/>
</dbReference>
<feature type="region of interest" description="Disordered" evidence="12">
    <location>
        <begin position="570"/>
        <end position="590"/>
    </location>
</feature>
<dbReference type="GO" id="GO:0005524">
    <property type="term" value="F:ATP binding"/>
    <property type="evidence" value="ECO:0007669"/>
    <property type="project" value="UniProtKB-KW"/>
</dbReference>
<dbReference type="InterPro" id="IPR014851">
    <property type="entry name" value="BCS1_N"/>
</dbReference>
<comment type="caution">
    <text evidence="15">The sequence shown here is derived from an EMBL/GenBank/DDBJ whole genome shotgun (WGS) entry which is preliminary data.</text>
</comment>
<dbReference type="GO" id="GO:0005743">
    <property type="term" value="C:mitochondrial inner membrane"/>
    <property type="evidence" value="ECO:0007669"/>
    <property type="project" value="UniProtKB-SubCell"/>
</dbReference>
<evidence type="ECO:0000256" key="3">
    <source>
        <dbReference type="ARBA" id="ARBA00022692"/>
    </source>
</evidence>
<dbReference type="SMART" id="SM00382">
    <property type="entry name" value="AAA"/>
    <property type="match status" value="1"/>
</dbReference>
<evidence type="ECO:0000256" key="6">
    <source>
        <dbReference type="ARBA" id="ARBA00022801"/>
    </source>
</evidence>
<accession>A0A9P6G3E8</accession>
<reference evidence="15" key="1">
    <citation type="journal article" date="2020" name="Fungal Divers.">
        <title>Resolving the Mortierellaceae phylogeny through synthesis of multi-gene phylogenetics and phylogenomics.</title>
        <authorList>
            <person name="Vandepol N."/>
            <person name="Liber J."/>
            <person name="Desiro A."/>
            <person name="Na H."/>
            <person name="Kennedy M."/>
            <person name="Barry K."/>
            <person name="Grigoriev I.V."/>
            <person name="Miller A.N."/>
            <person name="O'Donnell K."/>
            <person name="Stajich J.E."/>
            <person name="Bonito G."/>
        </authorList>
    </citation>
    <scope>NUCLEOTIDE SEQUENCE</scope>
    <source>
        <strain evidence="15">KOD1015</strain>
    </source>
</reference>
<comment type="subcellular location">
    <subcellularLocation>
        <location evidence="1">Mitochondrion inner membrane</location>
        <topology evidence="1">Single-pass membrane protein</topology>
    </subcellularLocation>
</comment>
<feature type="domain" description="BCS1 N-terminal" evidence="14">
    <location>
        <begin position="94"/>
        <end position="272"/>
    </location>
</feature>
<evidence type="ECO:0000256" key="4">
    <source>
        <dbReference type="ARBA" id="ARBA00022741"/>
    </source>
</evidence>
<dbReference type="Gene3D" id="3.40.50.300">
    <property type="entry name" value="P-loop containing nucleotide triphosphate hydrolases"/>
    <property type="match status" value="1"/>
</dbReference>
<dbReference type="PANTHER" id="PTHR23070">
    <property type="entry name" value="BCS1 AAA-TYPE ATPASE"/>
    <property type="match status" value="1"/>
</dbReference>
<keyword evidence="3" id="KW-0812">Transmembrane</keyword>
<evidence type="ECO:0000313" key="16">
    <source>
        <dbReference type="Proteomes" id="UP000780801"/>
    </source>
</evidence>